<reference evidence="1" key="1">
    <citation type="journal article" date="2019" name="bioRxiv">
        <title>The Genome of the Zebra Mussel, Dreissena polymorpha: A Resource for Invasive Species Research.</title>
        <authorList>
            <person name="McCartney M.A."/>
            <person name="Auch B."/>
            <person name="Kono T."/>
            <person name="Mallez S."/>
            <person name="Zhang Y."/>
            <person name="Obille A."/>
            <person name="Becker A."/>
            <person name="Abrahante J.E."/>
            <person name="Garbe J."/>
            <person name="Badalamenti J.P."/>
            <person name="Herman A."/>
            <person name="Mangelson H."/>
            <person name="Liachko I."/>
            <person name="Sullivan S."/>
            <person name="Sone E.D."/>
            <person name="Koren S."/>
            <person name="Silverstein K.A.T."/>
            <person name="Beckman K.B."/>
            <person name="Gohl D.M."/>
        </authorList>
    </citation>
    <scope>NUCLEOTIDE SEQUENCE</scope>
    <source>
        <strain evidence="1">Duluth1</strain>
        <tissue evidence="1">Whole animal</tissue>
    </source>
</reference>
<dbReference type="AlphaFoldDB" id="A0A9D4K2E8"/>
<proteinExistence type="predicted"/>
<organism evidence="1 2">
    <name type="scientific">Dreissena polymorpha</name>
    <name type="common">Zebra mussel</name>
    <name type="synonym">Mytilus polymorpha</name>
    <dbReference type="NCBI Taxonomy" id="45954"/>
    <lineage>
        <taxon>Eukaryota</taxon>
        <taxon>Metazoa</taxon>
        <taxon>Spiralia</taxon>
        <taxon>Lophotrochozoa</taxon>
        <taxon>Mollusca</taxon>
        <taxon>Bivalvia</taxon>
        <taxon>Autobranchia</taxon>
        <taxon>Heteroconchia</taxon>
        <taxon>Euheterodonta</taxon>
        <taxon>Imparidentia</taxon>
        <taxon>Neoheterodontei</taxon>
        <taxon>Myida</taxon>
        <taxon>Dreissenoidea</taxon>
        <taxon>Dreissenidae</taxon>
        <taxon>Dreissena</taxon>
    </lineage>
</organism>
<protein>
    <submittedName>
        <fullName evidence="1">Uncharacterized protein</fullName>
    </submittedName>
</protein>
<reference evidence="1" key="2">
    <citation type="submission" date="2020-11" db="EMBL/GenBank/DDBJ databases">
        <authorList>
            <person name="McCartney M.A."/>
            <person name="Auch B."/>
            <person name="Kono T."/>
            <person name="Mallez S."/>
            <person name="Becker A."/>
            <person name="Gohl D.M."/>
            <person name="Silverstein K.A.T."/>
            <person name="Koren S."/>
            <person name="Bechman K.B."/>
            <person name="Herman A."/>
            <person name="Abrahante J.E."/>
            <person name="Garbe J."/>
        </authorList>
    </citation>
    <scope>NUCLEOTIDE SEQUENCE</scope>
    <source>
        <strain evidence="1">Duluth1</strain>
        <tissue evidence="1">Whole animal</tissue>
    </source>
</reference>
<keyword evidence="2" id="KW-1185">Reference proteome</keyword>
<comment type="caution">
    <text evidence="1">The sequence shown here is derived from an EMBL/GenBank/DDBJ whole genome shotgun (WGS) entry which is preliminary data.</text>
</comment>
<gene>
    <name evidence="1" type="ORF">DPMN_131575</name>
</gene>
<sequence length="58" mass="6148">MERLNFPISMFKLKDFAVEAACAGPREIHCLGHCGLVSAIDSLTLFGGGLKPCALNAI</sequence>
<evidence type="ECO:0000313" key="2">
    <source>
        <dbReference type="Proteomes" id="UP000828390"/>
    </source>
</evidence>
<name>A0A9D4K2E8_DREPO</name>
<dbReference type="EMBL" id="JAIWYP010000005">
    <property type="protein sequence ID" value="KAH3829578.1"/>
    <property type="molecule type" value="Genomic_DNA"/>
</dbReference>
<accession>A0A9D4K2E8</accession>
<evidence type="ECO:0000313" key="1">
    <source>
        <dbReference type="EMBL" id="KAH3829578.1"/>
    </source>
</evidence>
<dbReference type="Proteomes" id="UP000828390">
    <property type="component" value="Unassembled WGS sequence"/>
</dbReference>